<gene>
    <name evidence="3" type="primary">rpl40e</name>
    <name evidence="5" type="ORF">EYQ70_00435</name>
</gene>
<accession>A0A7J4GQF8</accession>
<keyword evidence="1 3" id="KW-0689">Ribosomal protein</keyword>
<evidence type="ECO:0000313" key="5">
    <source>
        <dbReference type="EMBL" id="HIF36883.1"/>
    </source>
</evidence>
<reference evidence="6" key="1">
    <citation type="journal article" date="2019" name="bioRxiv">
        <title>Genome diversification in globally distributed novel marine Proteobacteria is linked to environmental adaptation.</title>
        <authorList>
            <person name="Zhou Z."/>
            <person name="Tran P.Q."/>
            <person name="Kieft K."/>
            <person name="Anantharaman K."/>
        </authorList>
    </citation>
    <scope>NUCLEOTIDE SEQUENCE [LARGE SCALE GENOMIC DNA]</scope>
</reference>
<comment type="similarity">
    <text evidence="3">Belongs to the eukaryotic ribosomal protein eL40 family.</text>
</comment>
<dbReference type="InterPro" id="IPR001975">
    <property type="entry name" value="Ribosomal_eL40_dom"/>
</dbReference>
<keyword evidence="2 3" id="KW-0687">Ribonucleoprotein</keyword>
<dbReference type="InterPro" id="IPR038587">
    <property type="entry name" value="Ribosomal_eL40_sf"/>
</dbReference>
<dbReference type="PANTHER" id="PTHR39649">
    <property type="entry name" value="50S RIBOSOMAL PROTEIN L40E"/>
    <property type="match status" value="1"/>
</dbReference>
<dbReference type="HAMAP" id="MF_00788">
    <property type="entry name" value="Ribosomal_eL40"/>
    <property type="match status" value="1"/>
</dbReference>
<dbReference type="InterPro" id="IPR023657">
    <property type="entry name" value="Ribosomal_eL40_arc"/>
</dbReference>
<feature type="domain" description="Large ribosomal subunit protein eL40" evidence="4">
    <location>
        <begin position="1"/>
        <end position="46"/>
    </location>
</feature>
<comment type="caution">
    <text evidence="5">The sequence shown here is derived from an EMBL/GenBank/DDBJ whole genome shotgun (WGS) entry which is preliminary data.</text>
</comment>
<evidence type="ECO:0000259" key="4">
    <source>
        <dbReference type="SMART" id="SM01377"/>
    </source>
</evidence>
<protein>
    <recommendedName>
        <fullName evidence="3">Large ribosomal subunit protein eL40</fullName>
    </recommendedName>
</protein>
<dbReference type="GO" id="GO:0003735">
    <property type="term" value="F:structural constituent of ribosome"/>
    <property type="evidence" value="ECO:0007669"/>
    <property type="project" value="InterPro"/>
</dbReference>
<dbReference type="AlphaFoldDB" id="A0A7J4GQF8"/>
<dbReference type="SUPFAM" id="SSF57829">
    <property type="entry name" value="Zn-binding ribosomal proteins"/>
    <property type="match status" value="1"/>
</dbReference>
<dbReference type="SMART" id="SM01377">
    <property type="entry name" value="Ribosomal_L40e"/>
    <property type="match status" value="1"/>
</dbReference>
<dbReference type="GO" id="GO:0005840">
    <property type="term" value="C:ribosome"/>
    <property type="evidence" value="ECO:0007669"/>
    <property type="project" value="UniProtKB-KW"/>
</dbReference>
<dbReference type="Gene3D" id="4.10.1060.50">
    <property type="match status" value="1"/>
</dbReference>
<dbReference type="EMBL" id="DUCX01000010">
    <property type="protein sequence ID" value="HIF36883.1"/>
    <property type="molecule type" value="Genomic_DNA"/>
</dbReference>
<proteinExistence type="inferred from homology"/>
<dbReference type="NCBIfam" id="NF003161">
    <property type="entry name" value="PRK04136.1"/>
    <property type="match status" value="1"/>
</dbReference>
<dbReference type="GO" id="GO:0006412">
    <property type="term" value="P:translation"/>
    <property type="evidence" value="ECO:0007669"/>
    <property type="project" value="UniProtKB-UniRule"/>
</dbReference>
<evidence type="ECO:0000256" key="1">
    <source>
        <dbReference type="ARBA" id="ARBA00022980"/>
    </source>
</evidence>
<evidence type="ECO:0000256" key="2">
    <source>
        <dbReference type="ARBA" id="ARBA00023274"/>
    </source>
</evidence>
<evidence type="ECO:0000256" key="3">
    <source>
        <dbReference type="HAMAP-Rule" id="MF_00788"/>
    </source>
</evidence>
<name>A0A7J4GQF8_9ARCH</name>
<dbReference type="Proteomes" id="UP000585802">
    <property type="component" value="Unassembled WGS sequence"/>
</dbReference>
<dbReference type="PANTHER" id="PTHR39649:SF1">
    <property type="entry name" value="LARGE RIBOSOMAL SUBUNIT PROTEIN EL40"/>
    <property type="match status" value="1"/>
</dbReference>
<sequence length="49" mass="5763">MARFPEAEARMFNKKVCMQCNAINAWKAVKCRKCNYKGLRPKAKEQRSK</sequence>
<organism evidence="5 6">
    <name type="scientific">Marine Group III euryarchaeote</name>
    <dbReference type="NCBI Taxonomy" id="2173149"/>
    <lineage>
        <taxon>Archaea</taxon>
        <taxon>Methanobacteriati</taxon>
        <taxon>Thermoplasmatota</taxon>
        <taxon>Thermoplasmata</taxon>
        <taxon>Candidatus Thermoprofundales</taxon>
    </lineage>
</organism>
<dbReference type="GO" id="GO:1990904">
    <property type="term" value="C:ribonucleoprotein complex"/>
    <property type="evidence" value="ECO:0007669"/>
    <property type="project" value="UniProtKB-KW"/>
</dbReference>
<dbReference type="InterPro" id="IPR011332">
    <property type="entry name" value="Ribosomal_zn-bd"/>
</dbReference>
<evidence type="ECO:0000313" key="6">
    <source>
        <dbReference type="Proteomes" id="UP000585802"/>
    </source>
</evidence>